<dbReference type="InterPro" id="IPR004360">
    <property type="entry name" value="Glyas_Fos-R_dOase_dom"/>
</dbReference>
<dbReference type="Proteomes" id="UP000198717">
    <property type="component" value="Unassembled WGS sequence"/>
</dbReference>
<dbReference type="Gene3D" id="3.30.720.120">
    <property type="match status" value="1"/>
</dbReference>
<evidence type="ECO:0000313" key="4">
    <source>
        <dbReference type="Proteomes" id="UP000198717"/>
    </source>
</evidence>
<keyword evidence="2" id="KW-0223">Dioxygenase</keyword>
<dbReference type="PANTHER" id="PTHR34109">
    <property type="entry name" value="BNAUNNG04460D PROTEIN-RELATED"/>
    <property type="match status" value="1"/>
</dbReference>
<dbReference type="Pfam" id="PF00903">
    <property type="entry name" value="Glyoxalase"/>
    <property type="match status" value="1"/>
</dbReference>
<dbReference type="PROSITE" id="PS51819">
    <property type="entry name" value="VOC"/>
    <property type="match status" value="1"/>
</dbReference>
<accession>A0A511HBJ8</accession>
<keyword evidence="4" id="KW-1185">Reference proteome</keyword>
<dbReference type="InterPro" id="IPR037523">
    <property type="entry name" value="VOC_core"/>
</dbReference>
<dbReference type="CDD" id="cd07246">
    <property type="entry name" value="VOC_like"/>
    <property type="match status" value="1"/>
</dbReference>
<dbReference type="EMBL" id="FNAJ01000005">
    <property type="protein sequence ID" value="SDE20767.1"/>
    <property type="molecule type" value="Genomic_DNA"/>
</dbReference>
<dbReference type="PANTHER" id="PTHR34109:SF1">
    <property type="entry name" value="VOC DOMAIN-CONTAINING PROTEIN"/>
    <property type="match status" value="1"/>
</dbReference>
<evidence type="ECO:0000313" key="2">
    <source>
        <dbReference type="EMBL" id="GEL70928.1"/>
    </source>
</evidence>
<dbReference type="AlphaFoldDB" id="A0A511HBJ8"/>
<dbReference type="GO" id="GO:0051213">
    <property type="term" value="F:dioxygenase activity"/>
    <property type="evidence" value="ECO:0007669"/>
    <property type="project" value="UniProtKB-KW"/>
</dbReference>
<dbReference type="SUPFAM" id="SSF54593">
    <property type="entry name" value="Glyoxalase/Bleomycin resistance protein/Dihydroxybiphenyl dioxygenase"/>
    <property type="match status" value="1"/>
</dbReference>
<dbReference type="Proteomes" id="UP000321224">
    <property type="component" value="Unassembled WGS sequence"/>
</dbReference>
<keyword evidence="2" id="KW-0560">Oxidoreductase</keyword>
<name>A0A511HBJ8_9BACT</name>
<dbReference type="InterPro" id="IPR029068">
    <property type="entry name" value="Glyas_Bleomycin-R_OHBP_Dase"/>
</dbReference>
<protein>
    <submittedName>
        <fullName evidence="2">Extradiol dioxygenase</fullName>
    </submittedName>
    <submittedName>
        <fullName evidence="3">Uncharacterized conserved protein PhnB, glyoxalase superfamily</fullName>
    </submittedName>
</protein>
<gene>
    <name evidence="2" type="ORF">MVI01_27120</name>
    <name evidence="3" type="ORF">SAMN04488504_10515</name>
</gene>
<evidence type="ECO:0000313" key="3">
    <source>
        <dbReference type="EMBL" id="SDE20767.1"/>
    </source>
</evidence>
<reference evidence="2 5" key="2">
    <citation type="submission" date="2019-07" db="EMBL/GenBank/DDBJ databases">
        <title>Whole genome shotgun sequence of Myxococcus virescens NBRC 100334.</title>
        <authorList>
            <person name="Hosoyama A."/>
            <person name="Uohara A."/>
            <person name="Ohji S."/>
            <person name="Ichikawa N."/>
        </authorList>
    </citation>
    <scope>NUCLEOTIDE SEQUENCE [LARGE SCALE GENOMIC DNA]</scope>
    <source>
        <strain evidence="2 5">NBRC 100334</strain>
    </source>
</reference>
<reference evidence="3 4" key="1">
    <citation type="submission" date="2016-10" db="EMBL/GenBank/DDBJ databases">
        <authorList>
            <person name="Varghese N."/>
            <person name="Submissions S."/>
        </authorList>
    </citation>
    <scope>NUCLEOTIDE SEQUENCE [LARGE SCALE GENOMIC DNA]</scope>
    <source>
        <strain evidence="3 4">DSM 2260</strain>
    </source>
</reference>
<dbReference type="RefSeq" id="WP_090490470.1">
    <property type="nucleotide sequence ID" value="NZ_BJVY01000012.1"/>
</dbReference>
<sequence length="127" mass="13707">MTYKPDGYTSAAPYLVVDGANRTIDFLVEVFGAERLRMFPGDAGRLAHGEVRIDDTVIMLSDAANGWPVVPAHVHVYVADVDRIYQRALDAGAVAVKAPVNSGDGDKRGGFRDAGGTTWWVSTQEAR</sequence>
<evidence type="ECO:0000313" key="5">
    <source>
        <dbReference type="Proteomes" id="UP000321224"/>
    </source>
</evidence>
<feature type="domain" description="VOC" evidence="1">
    <location>
        <begin position="7"/>
        <end position="124"/>
    </location>
</feature>
<organism evidence="2 5">
    <name type="scientific">Myxococcus virescens</name>
    <dbReference type="NCBI Taxonomy" id="83456"/>
    <lineage>
        <taxon>Bacteria</taxon>
        <taxon>Pseudomonadati</taxon>
        <taxon>Myxococcota</taxon>
        <taxon>Myxococcia</taxon>
        <taxon>Myxococcales</taxon>
        <taxon>Cystobacterineae</taxon>
        <taxon>Myxococcaceae</taxon>
        <taxon>Myxococcus</taxon>
    </lineage>
</organism>
<comment type="caution">
    <text evidence="2">The sequence shown here is derived from an EMBL/GenBank/DDBJ whole genome shotgun (WGS) entry which is preliminary data.</text>
</comment>
<dbReference type="Gene3D" id="3.30.720.110">
    <property type="match status" value="1"/>
</dbReference>
<evidence type="ECO:0000259" key="1">
    <source>
        <dbReference type="PROSITE" id="PS51819"/>
    </source>
</evidence>
<dbReference type="EMBL" id="BJVY01000012">
    <property type="protein sequence ID" value="GEL70928.1"/>
    <property type="molecule type" value="Genomic_DNA"/>
</dbReference>
<proteinExistence type="predicted"/>